<evidence type="ECO:0000256" key="3">
    <source>
        <dbReference type="ARBA" id="ARBA00022840"/>
    </source>
</evidence>
<evidence type="ECO:0000256" key="2">
    <source>
        <dbReference type="ARBA" id="ARBA00022741"/>
    </source>
</evidence>
<dbReference type="InterPro" id="IPR013765">
    <property type="entry name" value="DNA_recomb/repair_RecA"/>
</dbReference>
<dbReference type="PANTHER" id="PTHR45900">
    <property type="entry name" value="RECA"/>
    <property type="match status" value="1"/>
</dbReference>
<evidence type="ECO:0000259" key="5">
    <source>
        <dbReference type="Pfam" id="PF00154"/>
    </source>
</evidence>
<keyword evidence="2" id="KW-0547">Nucleotide-binding</keyword>
<evidence type="ECO:0000313" key="6">
    <source>
        <dbReference type="EMBL" id="SVD77094.1"/>
    </source>
</evidence>
<dbReference type="Gene3D" id="3.40.50.300">
    <property type="entry name" value="P-loop containing nucleotide triphosphate hydrolases"/>
    <property type="match status" value="1"/>
</dbReference>
<dbReference type="Pfam" id="PF00154">
    <property type="entry name" value="RecA_N"/>
    <property type="match status" value="1"/>
</dbReference>
<dbReference type="InterPro" id="IPR027417">
    <property type="entry name" value="P-loop_NTPase"/>
</dbReference>
<dbReference type="EMBL" id="UINC01172162">
    <property type="protein sequence ID" value="SVD77094.1"/>
    <property type="molecule type" value="Genomic_DNA"/>
</dbReference>
<accession>A0A382Y1N4</accession>
<dbReference type="GO" id="GO:0006310">
    <property type="term" value="P:DNA recombination"/>
    <property type="evidence" value="ECO:0007669"/>
    <property type="project" value="UniProtKB-KW"/>
</dbReference>
<sequence length="76" mass="8200">MWNEEKKKDLETALSQIERQFGKGAIMRMDASSVTGTPVVSSGNLGLDIALGVGGYPRGRIIEIYGSRILVCTSII</sequence>
<comment type="similarity">
    <text evidence="1">Belongs to the RecA family.</text>
</comment>
<dbReference type="InterPro" id="IPR049428">
    <property type="entry name" value="RecA-like_N"/>
</dbReference>
<reference evidence="6" key="1">
    <citation type="submission" date="2018-05" db="EMBL/GenBank/DDBJ databases">
        <authorList>
            <person name="Lanie J.A."/>
            <person name="Ng W.-L."/>
            <person name="Kazmierczak K.M."/>
            <person name="Andrzejewski T.M."/>
            <person name="Davidsen T.M."/>
            <person name="Wayne K.J."/>
            <person name="Tettelin H."/>
            <person name="Glass J.I."/>
            <person name="Rusch D."/>
            <person name="Podicherti R."/>
            <person name="Tsui H.-C.T."/>
            <person name="Winkler M.E."/>
        </authorList>
    </citation>
    <scope>NUCLEOTIDE SEQUENCE</scope>
</reference>
<protein>
    <recommendedName>
        <fullName evidence="5">RecA-like N-terminal domain-containing protein</fullName>
    </recommendedName>
</protein>
<keyword evidence="4" id="KW-0233">DNA recombination</keyword>
<dbReference type="GO" id="GO:0005829">
    <property type="term" value="C:cytosol"/>
    <property type="evidence" value="ECO:0007669"/>
    <property type="project" value="TreeGrafter"/>
</dbReference>
<dbReference type="SUPFAM" id="SSF52540">
    <property type="entry name" value="P-loop containing nucleoside triphosphate hydrolases"/>
    <property type="match status" value="1"/>
</dbReference>
<dbReference type="GO" id="GO:0005524">
    <property type="term" value="F:ATP binding"/>
    <property type="evidence" value="ECO:0007669"/>
    <property type="project" value="UniProtKB-KW"/>
</dbReference>
<feature type="domain" description="RecA-like N-terminal" evidence="5">
    <location>
        <begin position="8"/>
        <end position="67"/>
    </location>
</feature>
<evidence type="ECO:0000256" key="1">
    <source>
        <dbReference type="ARBA" id="ARBA00009391"/>
    </source>
</evidence>
<dbReference type="PANTHER" id="PTHR45900:SF1">
    <property type="entry name" value="MITOCHONDRIAL DNA REPAIR PROTEIN RECA HOMOLOG-RELATED"/>
    <property type="match status" value="1"/>
</dbReference>
<dbReference type="AlphaFoldDB" id="A0A382Y1N4"/>
<dbReference type="GO" id="GO:0006281">
    <property type="term" value="P:DNA repair"/>
    <property type="evidence" value="ECO:0007669"/>
    <property type="project" value="InterPro"/>
</dbReference>
<evidence type="ECO:0000256" key="4">
    <source>
        <dbReference type="ARBA" id="ARBA00023172"/>
    </source>
</evidence>
<name>A0A382Y1N4_9ZZZZ</name>
<gene>
    <name evidence="6" type="ORF">METZ01_LOCUS429948</name>
</gene>
<keyword evidence="3" id="KW-0067">ATP-binding</keyword>
<organism evidence="6">
    <name type="scientific">marine metagenome</name>
    <dbReference type="NCBI Taxonomy" id="408172"/>
    <lineage>
        <taxon>unclassified sequences</taxon>
        <taxon>metagenomes</taxon>
        <taxon>ecological metagenomes</taxon>
    </lineage>
</organism>
<proteinExistence type="inferred from homology"/>
<feature type="non-terminal residue" evidence="6">
    <location>
        <position position="76"/>
    </location>
</feature>
<dbReference type="GO" id="GO:0003697">
    <property type="term" value="F:single-stranded DNA binding"/>
    <property type="evidence" value="ECO:0007669"/>
    <property type="project" value="InterPro"/>
</dbReference>